<evidence type="ECO:0000313" key="5">
    <source>
        <dbReference type="EMBL" id="MDR6223794.1"/>
    </source>
</evidence>
<dbReference type="InterPro" id="IPR016162">
    <property type="entry name" value="Ald_DH_N"/>
</dbReference>
<keyword evidence="2" id="KW-0521">NADP</keyword>
<dbReference type="InterPro" id="IPR016163">
    <property type="entry name" value="Ald_DH_C"/>
</dbReference>
<dbReference type="InterPro" id="IPR044148">
    <property type="entry name" value="ALDH_GabD1-like"/>
</dbReference>
<dbReference type="CDD" id="cd07100">
    <property type="entry name" value="ALDH_SSADH1_GabD1"/>
    <property type="match status" value="1"/>
</dbReference>
<dbReference type="SUPFAM" id="SSF53720">
    <property type="entry name" value="ALDH-like"/>
    <property type="match status" value="1"/>
</dbReference>
<dbReference type="InterPro" id="IPR047110">
    <property type="entry name" value="GABD/Sad-like"/>
</dbReference>
<dbReference type="PROSITE" id="PS00070">
    <property type="entry name" value="ALDEHYDE_DEHYDR_CYS"/>
    <property type="match status" value="1"/>
</dbReference>
<dbReference type="PANTHER" id="PTHR43217">
    <property type="entry name" value="SUCCINATE SEMIALDEHYDE DEHYDROGENASE [NAD(P)+] SAD"/>
    <property type="match status" value="1"/>
</dbReference>
<dbReference type="GO" id="GO:0004030">
    <property type="term" value="F:aldehyde dehydrogenase [NAD(P)+] activity"/>
    <property type="evidence" value="ECO:0007669"/>
    <property type="project" value="InterPro"/>
</dbReference>
<dbReference type="Gene3D" id="3.40.309.10">
    <property type="entry name" value="Aldehyde Dehydrogenase, Chain A, domain 2"/>
    <property type="match status" value="1"/>
</dbReference>
<evidence type="ECO:0000256" key="2">
    <source>
        <dbReference type="ARBA" id="ARBA00022857"/>
    </source>
</evidence>
<protein>
    <submittedName>
        <fullName evidence="5">Succinate-semialdehyde dehydrogenase/glutarate-semialdehyde dehydrogenase</fullName>
        <ecNumber evidence="5">1.2.1.16</ecNumber>
        <ecNumber evidence="5">1.2.1.20</ecNumber>
        <ecNumber evidence="5">1.2.1.79</ecNumber>
    </submittedName>
</protein>
<dbReference type="GO" id="GO:0004777">
    <property type="term" value="F:succinate-semialdehyde dehydrogenase (NAD+) activity"/>
    <property type="evidence" value="ECO:0007669"/>
    <property type="project" value="TreeGrafter"/>
</dbReference>
<dbReference type="Proteomes" id="UP001185015">
    <property type="component" value="Unassembled WGS sequence"/>
</dbReference>
<evidence type="ECO:0000313" key="6">
    <source>
        <dbReference type="Proteomes" id="UP001185015"/>
    </source>
</evidence>
<dbReference type="EMBL" id="JAVDQI010000012">
    <property type="protein sequence ID" value="MDR6223794.1"/>
    <property type="molecule type" value="Genomic_DNA"/>
</dbReference>
<dbReference type="InterPro" id="IPR016161">
    <property type="entry name" value="Ald_DH/histidinol_DH"/>
</dbReference>
<sequence length="455" mass="49884">MKKIVSMNPATGKINEDFEYYSDERINRTLTKARTTFLEWKDLDISERAHYLKKAAAQLRKDKDELGRIITIEMGKPIKESVPEVEKCAWALEYYAENAENFLAPKAVETDALDSGVSFEPRGVILSIMPWNFPFWQALRFGAPALVGGNTVVLKHASSVPMCALAIEKVFADAGLPEGVFQTLLIDGSTASELIGRDEIAAVTFTGSLNAGRKVAEAAGRNMKKAVLELGGSDPFIVLDDANVEMAAKAGVNSRFQNGGQSCIAAKRFIVTETIADEFLRIFIESARQLKVGNPMDPQTDVGPLVNAQQVDIIDAQVKDAVDKGADLLLEGGRLDRPGAFYAPVILGNVNEDMRVLREETFGPVAPIIIVRDEEEAIRVAGNSDFGLGASLWTEDREHAIEIEKRIESGMLSVNSMVASDPRLPFGGVKKSGIGRELYKYGLYEFMNIKSIKVY</sequence>
<evidence type="ECO:0000259" key="4">
    <source>
        <dbReference type="Pfam" id="PF00171"/>
    </source>
</evidence>
<dbReference type="EC" id="1.2.1.79" evidence="5"/>
<organism evidence="5 6">
    <name type="scientific">Methanococcoides alaskense</name>
    <dbReference type="NCBI Taxonomy" id="325778"/>
    <lineage>
        <taxon>Archaea</taxon>
        <taxon>Methanobacteriati</taxon>
        <taxon>Methanobacteriota</taxon>
        <taxon>Stenosarchaea group</taxon>
        <taxon>Methanomicrobia</taxon>
        <taxon>Methanosarcinales</taxon>
        <taxon>Methanosarcinaceae</taxon>
        <taxon>Methanococcoides</taxon>
    </lineage>
</organism>
<dbReference type="GO" id="GO:0036243">
    <property type="term" value="F:succinate-semialdehyde dehydrogenase (NADP+) activity"/>
    <property type="evidence" value="ECO:0007669"/>
    <property type="project" value="UniProtKB-EC"/>
</dbReference>
<dbReference type="InterPro" id="IPR016160">
    <property type="entry name" value="Ald_DH_CS_CYS"/>
</dbReference>
<keyword evidence="6" id="KW-1185">Reference proteome</keyword>
<dbReference type="EC" id="1.2.1.16" evidence="5"/>
<dbReference type="PANTHER" id="PTHR43217:SF1">
    <property type="entry name" value="SUCCINATE SEMIALDEHYDE DEHYDROGENASE [NAD(P)+] SAD"/>
    <property type="match status" value="1"/>
</dbReference>
<comment type="caution">
    <text evidence="5">The sequence shown here is derived from an EMBL/GenBank/DDBJ whole genome shotgun (WGS) entry which is preliminary data.</text>
</comment>
<dbReference type="Gene3D" id="3.40.605.10">
    <property type="entry name" value="Aldehyde Dehydrogenase, Chain A, domain 1"/>
    <property type="match status" value="1"/>
</dbReference>
<feature type="domain" description="Aldehyde dehydrogenase" evidence="4">
    <location>
        <begin position="3"/>
        <end position="452"/>
    </location>
</feature>
<dbReference type="FunFam" id="3.40.309.10:FF:000009">
    <property type="entry name" value="Aldehyde dehydrogenase A"/>
    <property type="match status" value="1"/>
</dbReference>
<evidence type="ECO:0000256" key="3">
    <source>
        <dbReference type="ARBA" id="ARBA00023002"/>
    </source>
</evidence>
<accession>A0AA90U237</accession>
<dbReference type="RefSeq" id="WP_309741167.1">
    <property type="nucleotide sequence ID" value="NZ_JAVDQI010000012.1"/>
</dbReference>
<gene>
    <name evidence="5" type="ORF">J2750_002271</name>
</gene>
<dbReference type="Pfam" id="PF00171">
    <property type="entry name" value="Aldedh"/>
    <property type="match status" value="1"/>
</dbReference>
<dbReference type="AlphaFoldDB" id="A0AA90U237"/>
<reference evidence="5 6" key="1">
    <citation type="submission" date="2023-07" db="EMBL/GenBank/DDBJ databases">
        <title>Genomic Encyclopedia of Type Strains, Phase IV (KMG-IV): sequencing the most valuable type-strain genomes for metagenomic binning, comparative biology and taxonomic classification.</title>
        <authorList>
            <person name="Goeker M."/>
        </authorList>
    </citation>
    <scope>NUCLEOTIDE SEQUENCE [LARGE SCALE GENOMIC DNA]</scope>
    <source>
        <strain evidence="5 6">DSM 17273</strain>
    </source>
</reference>
<evidence type="ECO:0000256" key="1">
    <source>
        <dbReference type="ARBA" id="ARBA00009986"/>
    </source>
</evidence>
<keyword evidence="3 5" id="KW-0560">Oxidoreductase</keyword>
<dbReference type="FunFam" id="3.40.605.10:FF:000012">
    <property type="entry name" value="NAD-dependent succinate-semialdehyde dehydrogenase"/>
    <property type="match status" value="1"/>
</dbReference>
<comment type="similarity">
    <text evidence="1">Belongs to the aldehyde dehydrogenase family.</text>
</comment>
<dbReference type="GO" id="GO:0102810">
    <property type="term" value="F:glutarate-semialdehyde dehydrogenase (NADP+) activity"/>
    <property type="evidence" value="ECO:0007669"/>
    <property type="project" value="UniProtKB-EC"/>
</dbReference>
<name>A0AA90U237_9EURY</name>
<dbReference type="EC" id="1.2.1.20" evidence="5"/>
<dbReference type="InterPro" id="IPR015590">
    <property type="entry name" value="Aldehyde_DH_dom"/>
</dbReference>
<proteinExistence type="inferred from homology"/>